<feature type="region of interest" description="Disordered" evidence="4">
    <location>
        <begin position="127"/>
        <end position="188"/>
    </location>
</feature>
<dbReference type="PANTHER" id="PTHR18849">
    <property type="entry name" value="LEUCINE RICH REPEAT PROTEIN"/>
    <property type="match status" value="1"/>
</dbReference>
<proteinExistence type="predicted"/>
<dbReference type="EMBL" id="CP151519">
    <property type="protein sequence ID" value="WZN67401.1"/>
    <property type="molecule type" value="Genomic_DNA"/>
</dbReference>
<keyword evidence="5" id="KW-0966">Cell projection</keyword>
<keyword evidence="3" id="KW-0677">Repeat</keyword>
<feature type="region of interest" description="Disordered" evidence="4">
    <location>
        <begin position="438"/>
        <end position="457"/>
    </location>
</feature>
<dbReference type="SUPFAM" id="SSF52058">
    <property type="entry name" value="L domain-like"/>
    <property type="match status" value="1"/>
</dbReference>
<gene>
    <name evidence="5" type="ORF">HKI87_19g89770</name>
</gene>
<dbReference type="InterPro" id="IPR032675">
    <property type="entry name" value="LRR_dom_sf"/>
</dbReference>
<evidence type="ECO:0000256" key="3">
    <source>
        <dbReference type="ARBA" id="ARBA00022737"/>
    </source>
</evidence>
<keyword evidence="6" id="KW-1185">Reference proteome</keyword>
<dbReference type="SMART" id="SM00365">
    <property type="entry name" value="LRR_SD22"/>
    <property type="match status" value="2"/>
</dbReference>
<feature type="compositionally biased region" description="Basic residues" evidence="4">
    <location>
        <begin position="156"/>
        <end position="169"/>
    </location>
</feature>
<organism evidence="5 6">
    <name type="scientific">Chloropicon roscoffensis</name>
    <dbReference type="NCBI Taxonomy" id="1461544"/>
    <lineage>
        <taxon>Eukaryota</taxon>
        <taxon>Viridiplantae</taxon>
        <taxon>Chlorophyta</taxon>
        <taxon>Chloropicophyceae</taxon>
        <taxon>Chloropicales</taxon>
        <taxon>Chloropicaceae</taxon>
        <taxon>Chloropicon</taxon>
    </lineage>
</organism>
<comment type="subcellular location">
    <subcellularLocation>
        <location evidence="1">Cytoplasm</location>
        <location evidence="1">Cytoskeleton</location>
        <location evidence="1">Cilium axoneme</location>
    </subcellularLocation>
</comment>
<keyword evidence="2" id="KW-0433">Leucine-rich repeat</keyword>
<feature type="compositionally biased region" description="Low complexity" evidence="4">
    <location>
        <begin position="170"/>
        <end position="187"/>
    </location>
</feature>
<dbReference type="GO" id="GO:0005930">
    <property type="term" value="C:axoneme"/>
    <property type="evidence" value="ECO:0007669"/>
    <property type="project" value="UniProtKB-SubCell"/>
</dbReference>
<reference evidence="5 6" key="1">
    <citation type="submission" date="2024-03" db="EMBL/GenBank/DDBJ databases">
        <title>Complete genome sequence of the green alga Chloropicon roscoffensis RCC1871.</title>
        <authorList>
            <person name="Lemieux C."/>
            <person name="Pombert J.-F."/>
            <person name="Otis C."/>
            <person name="Turmel M."/>
        </authorList>
    </citation>
    <scope>NUCLEOTIDE SEQUENCE [LARGE SCALE GENOMIC DNA]</scope>
    <source>
        <strain evidence="5 6">RCC1871</strain>
    </source>
</reference>
<evidence type="ECO:0000313" key="6">
    <source>
        <dbReference type="Proteomes" id="UP001472866"/>
    </source>
</evidence>
<feature type="compositionally biased region" description="Basic and acidic residues" evidence="4">
    <location>
        <begin position="133"/>
        <end position="155"/>
    </location>
</feature>
<dbReference type="Proteomes" id="UP001472866">
    <property type="component" value="Chromosome 19"/>
</dbReference>
<dbReference type="Gene3D" id="3.80.10.10">
    <property type="entry name" value="Ribonuclease Inhibitor"/>
    <property type="match status" value="1"/>
</dbReference>
<evidence type="ECO:0000256" key="1">
    <source>
        <dbReference type="ARBA" id="ARBA00004430"/>
    </source>
</evidence>
<protein>
    <submittedName>
        <fullName evidence="5">Cilia- and flagella-associated protein 410</fullName>
    </submittedName>
</protein>
<accession>A0AAX4PNH0</accession>
<evidence type="ECO:0000313" key="5">
    <source>
        <dbReference type="EMBL" id="WZN67401.1"/>
    </source>
</evidence>
<dbReference type="PANTHER" id="PTHR18849:SF0">
    <property type="entry name" value="CILIA- AND FLAGELLA-ASSOCIATED PROTEIN 410-RELATED"/>
    <property type="match status" value="1"/>
</dbReference>
<evidence type="ECO:0000256" key="4">
    <source>
        <dbReference type="SAM" id="MobiDB-lite"/>
    </source>
</evidence>
<evidence type="ECO:0000256" key="2">
    <source>
        <dbReference type="ARBA" id="ARBA00022614"/>
    </source>
</evidence>
<dbReference type="InterPro" id="IPR001611">
    <property type="entry name" value="Leu-rich_rpt"/>
</dbReference>
<name>A0AAX4PNH0_9CHLO</name>
<sequence>MHNNVKSLRGIEELKGLRVLKVSDNQVRSLAPLSALVDLEELWVHNNDISTIREVDHLEKLTKLTHLWLLPNQCCGKLPPTEYRRMLLLLLPSLSVVDTKLIIEEEREVLGMLTQVERLQAAREIQGRNDLGTQRENRLKEESLGKDVERKDPPRQKARGRKPPGRKSRPAPSSGRRDPAAAPASSSDLVATMDRMLPSFEPTKQQLDLLGKPEGRGKFVGLVKRKPVKHSNGVTVTPTVKCRAALCDPKAHLVEYEAKYPGSAVAVVVKHDGSALAKWPGDQLAVCVDGDVLDSAGKKRYSLFASYRSTRVAAVSFDMQGNGFVNWPNGQALLSYSADTDKGVQYDHKGKIVRTWSVKGSASVADSVEVLLDQNLAFRHRMPEGVAEVWLACNTVRHALVAGYNAPKKVWGEPGDQGAPGFLAELNERNPTADTIAQRAAASPSKRRGKAKAKETDVAAGPGVSLSSISDLTASLQKLNTDLLNGSILKATT</sequence>
<keyword evidence="5" id="KW-0282">Flagellum</keyword>
<keyword evidence="5" id="KW-0969">Cilium</keyword>
<dbReference type="PROSITE" id="PS51450">
    <property type="entry name" value="LRR"/>
    <property type="match status" value="2"/>
</dbReference>
<dbReference type="AlphaFoldDB" id="A0AAX4PNH0"/>